<accession>A0A380JF00</accession>
<keyword evidence="2" id="KW-0472">Membrane</keyword>
<name>A0A380JF00_STRDO</name>
<feature type="region of interest" description="Disordered" evidence="1">
    <location>
        <begin position="37"/>
        <end position="61"/>
    </location>
</feature>
<evidence type="ECO:0000256" key="1">
    <source>
        <dbReference type="SAM" id="MobiDB-lite"/>
    </source>
</evidence>
<proteinExistence type="predicted"/>
<reference evidence="3 4" key="1">
    <citation type="submission" date="2018-06" db="EMBL/GenBank/DDBJ databases">
        <authorList>
            <consortium name="Pathogen Informatics"/>
            <person name="Doyle S."/>
        </authorList>
    </citation>
    <scope>NUCLEOTIDE SEQUENCE [LARGE SCALE GENOMIC DNA]</scope>
    <source>
        <strain evidence="4">NCTC 11391</strain>
    </source>
</reference>
<sequence length="61" mass="7245">MTKTTFLIILAVLLVFMVTKFLLLGYFFKLFKPKEMTDEEKQAFDREVDGEDEDEDFEDLT</sequence>
<dbReference type="AlphaFoldDB" id="A0A380JF00"/>
<organism evidence="3 4">
    <name type="scientific">Streptococcus downei MFe28</name>
    <dbReference type="NCBI Taxonomy" id="764290"/>
    <lineage>
        <taxon>Bacteria</taxon>
        <taxon>Bacillati</taxon>
        <taxon>Bacillota</taxon>
        <taxon>Bacilli</taxon>
        <taxon>Lactobacillales</taxon>
        <taxon>Streptococcaceae</taxon>
        <taxon>Streptococcus</taxon>
    </lineage>
</organism>
<feature type="compositionally biased region" description="Basic and acidic residues" evidence="1">
    <location>
        <begin position="37"/>
        <end position="47"/>
    </location>
</feature>
<dbReference type="EMBL" id="UHFA01000002">
    <property type="protein sequence ID" value="SUN35977.1"/>
    <property type="molecule type" value="Genomic_DNA"/>
</dbReference>
<evidence type="ECO:0000313" key="3">
    <source>
        <dbReference type="EMBL" id="SUN35977.1"/>
    </source>
</evidence>
<dbReference type="Proteomes" id="UP000254082">
    <property type="component" value="Unassembled WGS sequence"/>
</dbReference>
<keyword evidence="2" id="KW-0812">Transmembrane</keyword>
<feature type="transmembrane region" description="Helical" evidence="2">
    <location>
        <begin position="6"/>
        <end position="28"/>
    </location>
</feature>
<feature type="compositionally biased region" description="Acidic residues" evidence="1">
    <location>
        <begin position="48"/>
        <end position="61"/>
    </location>
</feature>
<keyword evidence="4" id="KW-1185">Reference proteome</keyword>
<dbReference type="RefSeq" id="WP_003000081.1">
    <property type="nucleotide sequence ID" value="NZ_UHFA01000002.1"/>
</dbReference>
<evidence type="ECO:0000313" key="4">
    <source>
        <dbReference type="Proteomes" id="UP000254082"/>
    </source>
</evidence>
<evidence type="ECO:0000256" key="2">
    <source>
        <dbReference type="SAM" id="Phobius"/>
    </source>
</evidence>
<keyword evidence="2" id="KW-1133">Transmembrane helix</keyword>
<protein>
    <submittedName>
        <fullName evidence="3">Uncharacterized protein</fullName>
    </submittedName>
</protein>
<gene>
    <name evidence="3" type="ORF">NCTC11391_01016</name>
</gene>